<reference evidence="1 2" key="1">
    <citation type="submission" date="2018-03" db="EMBL/GenBank/DDBJ databases">
        <authorList>
            <person name="Gully D."/>
        </authorList>
    </citation>
    <scope>NUCLEOTIDE SEQUENCE [LARGE SCALE GENOMIC DNA]</scope>
    <source>
        <strain evidence="1">ORS3257</strain>
    </source>
</reference>
<gene>
    <name evidence="1" type="ORF">BRAD3257_3976</name>
</gene>
<organism evidence="1 2">
    <name type="scientific">Bradyrhizobium vignae</name>
    <dbReference type="NCBI Taxonomy" id="1549949"/>
    <lineage>
        <taxon>Bacteria</taxon>
        <taxon>Pseudomonadati</taxon>
        <taxon>Pseudomonadota</taxon>
        <taxon>Alphaproteobacteria</taxon>
        <taxon>Hyphomicrobiales</taxon>
        <taxon>Nitrobacteraceae</taxon>
        <taxon>Bradyrhizobium</taxon>
    </lineage>
</organism>
<evidence type="ECO:0000313" key="1">
    <source>
        <dbReference type="EMBL" id="SPP94987.1"/>
    </source>
</evidence>
<protein>
    <submittedName>
        <fullName evidence="1">Uncharacterized protein</fullName>
    </submittedName>
</protein>
<dbReference type="EMBL" id="LS398110">
    <property type="protein sequence ID" value="SPP94987.1"/>
    <property type="molecule type" value="Genomic_DNA"/>
</dbReference>
<name>A0A2U3Q0P2_9BRAD</name>
<dbReference type="KEGG" id="bvz:BRAD3257_3976"/>
<accession>A0A2U3Q0P2</accession>
<dbReference type="AlphaFoldDB" id="A0A2U3Q0P2"/>
<proteinExistence type="predicted"/>
<dbReference type="Proteomes" id="UP000246085">
    <property type="component" value="Chromosome BRAD3257"/>
</dbReference>
<evidence type="ECO:0000313" key="2">
    <source>
        <dbReference type="Proteomes" id="UP000246085"/>
    </source>
</evidence>
<sequence>MRPYCGSGLAAGVDRRLIVERRATAELPDLTAVAAALEPRVGRTPEGSGRSIEMLRLLGS</sequence>